<dbReference type="SUPFAM" id="SSF53850">
    <property type="entry name" value="Periplasmic binding protein-like II"/>
    <property type="match status" value="1"/>
</dbReference>
<feature type="domain" description="HTH lysR-type" evidence="5">
    <location>
        <begin position="6"/>
        <end position="63"/>
    </location>
</feature>
<keyword evidence="3" id="KW-0238">DNA-binding</keyword>
<comment type="caution">
    <text evidence="6">The sequence shown here is derived from an EMBL/GenBank/DDBJ whole genome shotgun (WGS) entry which is preliminary data.</text>
</comment>
<dbReference type="Pfam" id="PF03466">
    <property type="entry name" value="LysR_substrate"/>
    <property type="match status" value="1"/>
</dbReference>
<comment type="similarity">
    <text evidence="1">Belongs to the LysR transcriptional regulatory family.</text>
</comment>
<dbReference type="Pfam" id="PF00126">
    <property type="entry name" value="HTH_1"/>
    <property type="match status" value="1"/>
</dbReference>
<dbReference type="InterPro" id="IPR000847">
    <property type="entry name" value="LysR_HTH_N"/>
</dbReference>
<dbReference type="EMBL" id="JAFKCS010000118">
    <property type="protein sequence ID" value="MBN7822631.1"/>
    <property type="molecule type" value="Genomic_DNA"/>
</dbReference>
<dbReference type="Gene3D" id="1.10.10.10">
    <property type="entry name" value="Winged helix-like DNA-binding domain superfamily/Winged helix DNA-binding domain"/>
    <property type="match status" value="1"/>
</dbReference>
<dbReference type="RefSeq" id="WP_206596533.1">
    <property type="nucleotide sequence ID" value="NZ_JAFKCS010000118.1"/>
</dbReference>
<evidence type="ECO:0000256" key="1">
    <source>
        <dbReference type="ARBA" id="ARBA00009437"/>
    </source>
</evidence>
<keyword evidence="7" id="KW-1185">Reference proteome</keyword>
<dbReference type="InterPro" id="IPR036388">
    <property type="entry name" value="WH-like_DNA-bd_sf"/>
</dbReference>
<protein>
    <submittedName>
        <fullName evidence="6">LysR family transcriptional regulator</fullName>
    </submittedName>
</protein>
<keyword evidence="2" id="KW-0805">Transcription regulation</keyword>
<dbReference type="InterPro" id="IPR005119">
    <property type="entry name" value="LysR_subst-bd"/>
</dbReference>
<reference evidence="6 7" key="1">
    <citation type="submission" date="2021-03" db="EMBL/GenBank/DDBJ databases">
        <title>novel species isolated from a fishpond in China.</title>
        <authorList>
            <person name="Lu H."/>
            <person name="Cai Z."/>
        </authorList>
    </citation>
    <scope>NUCLEOTIDE SEQUENCE [LARGE SCALE GENOMIC DNA]</scope>
    <source>
        <strain evidence="6 7">Y57</strain>
    </source>
</reference>
<dbReference type="PANTHER" id="PTHR30579">
    <property type="entry name" value="TRANSCRIPTIONAL REGULATOR"/>
    <property type="match status" value="1"/>
</dbReference>
<sequence length="295" mass="31626">MRLTNFDMDALRTFVTGVELGSFARAAQRLGRSTSATSAQLRKLESQADALLLRRAGRGLALTDSGELMLAYARRLLALNDEACAALHSGRLGGEVRLGLQEDFGEILLPEVLGRFARLHPRVRIEVRVARNAELLGALAAGGLDLALVWGGDPAAPGRELLGRVPMCWIGDAEVLARWREQAGEPLPLLCFEAPCLFRSEPCAALDRAGLPWRVAFSSANLGGLWAAARARLGITVRTALCLPAGVEVLPSGSSGLPPLPTLELALHRAEAQPSEPVQLLQSLIREALEESLPR</sequence>
<keyword evidence="4" id="KW-0804">Transcription</keyword>
<evidence type="ECO:0000256" key="4">
    <source>
        <dbReference type="ARBA" id="ARBA00023163"/>
    </source>
</evidence>
<proteinExistence type="inferred from homology"/>
<dbReference type="SUPFAM" id="SSF46785">
    <property type="entry name" value="Winged helix' DNA-binding domain"/>
    <property type="match status" value="1"/>
</dbReference>
<accession>A0ABS3D2M2</accession>
<evidence type="ECO:0000313" key="6">
    <source>
        <dbReference type="EMBL" id="MBN7822631.1"/>
    </source>
</evidence>
<dbReference type="Gene3D" id="3.40.190.10">
    <property type="entry name" value="Periplasmic binding protein-like II"/>
    <property type="match status" value="2"/>
</dbReference>
<dbReference type="PROSITE" id="PS50931">
    <property type="entry name" value="HTH_LYSR"/>
    <property type="match status" value="1"/>
</dbReference>
<evidence type="ECO:0000313" key="7">
    <source>
        <dbReference type="Proteomes" id="UP000663992"/>
    </source>
</evidence>
<dbReference type="InterPro" id="IPR036390">
    <property type="entry name" value="WH_DNA-bd_sf"/>
</dbReference>
<gene>
    <name evidence="6" type="ORF">J0A65_22400</name>
</gene>
<dbReference type="Proteomes" id="UP000663992">
    <property type="component" value="Unassembled WGS sequence"/>
</dbReference>
<evidence type="ECO:0000256" key="3">
    <source>
        <dbReference type="ARBA" id="ARBA00023125"/>
    </source>
</evidence>
<organism evidence="6 7">
    <name type="scientific">Bowmanella yangjiangensis</name>
    <dbReference type="NCBI Taxonomy" id="2811230"/>
    <lineage>
        <taxon>Bacteria</taxon>
        <taxon>Pseudomonadati</taxon>
        <taxon>Pseudomonadota</taxon>
        <taxon>Gammaproteobacteria</taxon>
        <taxon>Alteromonadales</taxon>
        <taxon>Alteromonadaceae</taxon>
        <taxon>Bowmanella</taxon>
    </lineage>
</organism>
<evidence type="ECO:0000259" key="5">
    <source>
        <dbReference type="PROSITE" id="PS50931"/>
    </source>
</evidence>
<evidence type="ECO:0000256" key="2">
    <source>
        <dbReference type="ARBA" id="ARBA00023015"/>
    </source>
</evidence>
<dbReference type="InterPro" id="IPR050176">
    <property type="entry name" value="LTTR"/>
</dbReference>
<name>A0ABS3D2M2_9ALTE</name>
<dbReference type="PANTHER" id="PTHR30579:SF7">
    <property type="entry name" value="HTH-TYPE TRANSCRIPTIONAL REGULATOR LRHA-RELATED"/>
    <property type="match status" value="1"/>
</dbReference>